<dbReference type="Proteomes" id="UP001465976">
    <property type="component" value="Unassembled WGS sequence"/>
</dbReference>
<evidence type="ECO:0000256" key="1">
    <source>
        <dbReference type="SAM" id="SignalP"/>
    </source>
</evidence>
<keyword evidence="1" id="KW-0732">Signal</keyword>
<proteinExistence type="predicted"/>
<sequence length="87" mass="9335">MVTNKKLSLVALLSIVGLWLAPVVTGMAVRRGAEAGDLGAEELQHEEPNGLFPLSTKVTRRADLDSDDLEHKEPAGLFPEAVRIESG</sequence>
<gene>
    <name evidence="2" type="ORF">V5O48_016653</name>
</gene>
<dbReference type="EMBL" id="JBAHYK010002293">
    <property type="protein sequence ID" value="KAL0565371.1"/>
    <property type="molecule type" value="Genomic_DNA"/>
</dbReference>
<accession>A0ABR3ERA2</accession>
<feature type="chain" id="PRO_5046185517" evidence="1">
    <location>
        <begin position="27"/>
        <end position="87"/>
    </location>
</feature>
<comment type="caution">
    <text evidence="2">The sequence shown here is derived from an EMBL/GenBank/DDBJ whole genome shotgun (WGS) entry which is preliminary data.</text>
</comment>
<feature type="signal peptide" evidence="1">
    <location>
        <begin position="1"/>
        <end position="26"/>
    </location>
</feature>
<evidence type="ECO:0000313" key="3">
    <source>
        <dbReference type="Proteomes" id="UP001465976"/>
    </source>
</evidence>
<organism evidence="2 3">
    <name type="scientific">Marasmius crinis-equi</name>
    <dbReference type="NCBI Taxonomy" id="585013"/>
    <lineage>
        <taxon>Eukaryota</taxon>
        <taxon>Fungi</taxon>
        <taxon>Dikarya</taxon>
        <taxon>Basidiomycota</taxon>
        <taxon>Agaricomycotina</taxon>
        <taxon>Agaricomycetes</taxon>
        <taxon>Agaricomycetidae</taxon>
        <taxon>Agaricales</taxon>
        <taxon>Marasmiineae</taxon>
        <taxon>Marasmiaceae</taxon>
        <taxon>Marasmius</taxon>
    </lineage>
</organism>
<evidence type="ECO:0000313" key="2">
    <source>
        <dbReference type="EMBL" id="KAL0565371.1"/>
    </source>
</evidence>
<reference evidence="2 3" key="1">
    <citation type="submission" date="2024-02" db="EMBL/GenBank/DDBJ databases">
        <title>A draft genome for the cacao thread blight pathogen Marasmius crinis-equi.</title>
        <authorList>
            <person name="Cohen S.P."/>
            <person name="Baruah I.K."/>
            <person name="Amoako-Attah I."/>
            <person name="Bukari Y."/>
            <person name="Meinhardt L.W."/>
            <person name="Bailey B.A."/>
        </authorList>
    </citation>
    <scope>NUCLEOTIDE SEQUENCE [LARGE SCALE GENOMIC DNA]</scope>
    <source>
        <strain evidence="2 3">GH-76</strain>
    </source>
</reference>
<protein>
    <submittedName>
        <fullName evidence="2">Uncharacterized protein</fullName>
    </submittedName>
</protein>
<name>A0ABR3ERA2_9AGAR</name>
<keyword evidence="3" id="KW-1185">Reference proteome</keyword>